<dbReference type="Pfam" id="PF00226">
    <property type="entry name" value="DnaJ"/>
    <property type="match status" value="1"/>
</dbReference>
<name>A0ABR4CT82_9HELO</name>
<dbReference type="InterPro" id="IPR036869">
    <property type="entry name" value="J_dom_sf"/>
</dbReference>
<dbReference type="InterPro" id="IPR001623">
    <property type="entry name" value="DnaJ_domain"/>
</dbReference>
<feature type="region of interest" description="Disordered" evidence="1">
    <location>
        <begin position="91"/>
        <end position="224"/>
    </location>
</feature>
<gene>
    <name evidence="4" type="ORF">VTL71DRAFT_10484</name>
</gene>
<protein>
    <recommendedName>
        <fullName evidence="3">J domain-containing protein</fullName>
    </recommendedName>
</protein>
<evidence type="ECO:0000256" key="1">
    <source>
        <dbReference type="SAM" id="MobiDB-lite"/>
    </source>
</evidence>
<evidence type="ECO:0000313" key="5">
    <source>
        <dbReference type="Proteomes" id="UP001595075"/>
    </source>
</evidence>
<keyword evidence="5" id="KW-1185">Reference proteome</keyword>
<accession>A0ABR4CT82</accession>
<evidence type="ECO:0000313" key="4">
    <source>
        <dbReference type="EMBL" id="KAL2073160.1"/>
    </source>
</evidence>
<dbReference type="SUPFAM" id="SSF46565">
    <property type="entry name" value="Chaperone J-domain"/>
    <property type="match status" value="1"/>
</dbReference>
<evidence type="ECO:0000259" key="3">
    <source>
        <dbReference type="PROSITE" id="PS50076"/>
    </source>
</evidence>
<feature type="compositionally biased region" description="Basic and acidic residues" evidence="1">
    <location>
        <begin position="185"/>
        <end position="204"/>
    </location>
</feature>
<dbReference type="PANTHER" id="PTHR44873:SF1">
    <property type="entry name" value="DNAJ HOMOLOG SUBFAMILY C MEMBER 30, MITOCHONDRIAL"/>
    <property type="match status" value="1"/>
</dbReference>
<dbReference type="EMBL" id="JAZHXI010000003">
    <property type="protein sequence ID" value="KAL2073160.1"/>
    <property type="molecule type" value="Genomic_DNA"/>
</dbReference>
<dbReference type="PANTHER" id="PTHR44873">
    <property type="entry name" value="DNAJ HOMOLOG SUBFAMILY C MEMBER 30, MITOCHONDRIAL"/>
    <property type="match status" value="1"/>
</dbReference>
<comment type="caution">
    <text evidence="4">The sequence shown here is derived from an EMBL/GenBank/DDBJ whole genome shotgun (WGS) entry which is preliminary data.</text>
</comment>
<feature type="compositionally biased region" description="Low complexity" evidence="1">
    <location>
        <begin position="97"/>
        <end position="107"/>
    </location>
</feature>
<dbReference type="CDD" id="cd06257">
    <property type="entry name" value="DnaJ"/>
    <property type="match status" value="1"/>
</dbReference>
<feature type="compositionally biased region" description="Low complexity" evidence="1">
    <location>
        <begin position="116"/>
        <end position="128"/>
    </location>
</feature>
<dbReference type="Proteomes" id="UP001595075">
    <property type="component" value="Unassembled WGS sequence"/>
</dbReference>
<dbReference type="SMART" id="SM00271">
    <property type="entry name" value="DnaJ"/>
    <property type="match status" value="1"/>
</dbReference>
<keyword evidence="2" id="KW-0812">Transmembrane</keyword>
<feature type="transmembrane region" description="Helical" evidence="2">
    <location>
        <begin position="233"/>
        <end position="255"/>
    </location>
</feature>
<keyword evidence="2" id="KW-1133">Transmembrane helix</keyword>
<dbReference type="PROSITE" id="PS50076">
    <property type="entry name" value="DNAJ_2"/>
    <property type="match status" value="1"/>
</dbReference>
<dbReference type="Gene3D" id="1.10.287.110">
    <property type="entry name" value="DnaJ domain"/>
    <property type="match status" value="1"/>
</dbReference>
<keyword evidence="2" id="KW-0472">Membrane</keyword>
<reference evidence="4 5" key="1">
    <citation type="journal article" date="2024" name="Commun. Biol.">
        <title>Comparative genomic analysis of thermophilic fungi reveals convergent evolutionary adaptations and gene losses.</title>
        <authorList>
            <person name="Steindorff A.S."/>
            <person name="Aguilar-Pontes M.V."/>
            <person name="Robinson A.J."/>
            <person name="Andreopoulos B."/>
            <person name="LaButti K."/>
            <person name="Kuo A."/>
            <person name="Mondo S."/>
            <person name="Riley R."/>
            <person name="Otillar R."/>
            <person name="Haridas S."/>
            <person name="Lipzen A."/>
            <person name="Grimwood J."/>
            <person name="Schmutz J."/>
            <person name="Clum A."/>
            <person name="Reid I.D."/>
            <person name="Moisan M.C."/>
            <person name="Butler G."/>
            <person name="Nguyen T.T.M."/>
            <person name="Dewar K."/>
            <person name="Conant G."/>
            <person name="Drula E."/>
            <person name="Henrissat B."/>
            <person name="Hansel C."/>
            <person name="Singer S."/>
            <person name="Hutchinson M.I."/>
            <person name="de Vries R.P."/>
            <person name="Natvig D.O."/>
            <person name="Powell A.J."/>
            <person name="Tsang A."/>
            <person name="Grigoriev I.V."/>
        </authorList>
    </citation>
    <scope>NUCLEOTIDE SEQUENCE [LARGE SCALE GENOMIC DNA]</scope>
    <source>
        <strain evidence="4 5">CBS 494.80</strain>
    </source>
</reference>
<dbReference type="PRINTS" id="PR00625">
    <property type="entry name" value="JDOMAIN"/>
</dbReference>
<proteinExistence type="predicted"/>
<dbReference type="InterPro" id="IPR053025">
    <property type="entry name" value="Mito_ATP_Synthase-Asso"/>
</dbReference>
<feature type="domain" description="J" evidence="3">
    <location>
        <begin position="29"/>
        <end position="94"/>
    </location>
</feature>
<evidence type="ECO:0000256" key="2">
    <source>
        <dbReference type="SAM" id="Phobius"/>
    </source>
</evidence>
<organism evidence="4 5">
    <name type="scientific">Oculimacula yallundae</name>
    <dbReference type="NCBI Taxonomy" id="86028"/>
    <lineage>
        <taxon>Eukaryota</taxon>
        <taxon>Fungi</taxon>
        <taxon>Dikarya</taxon>
        <taxon>Ascomycota</taxon>
        <taxon>Pezizomycotina</taxon>
        <taxon>Leotiomycetes</taxon>
        <taxon>Helotiales</taxon>
        <taxon>Ploettnerulaceae</taxon>
        <taxon>Oculimacula</taxon>
    </lineage>
</organism>
<sequence>MPLRSFLSPRASRLVSNLRSLHSSSALRNHYETLGVVPGATPAEVKKSFYALSKTHHPDLNPNDPTASSRFVAISDAYAILGTPAKREEYDRSLDLSSSSSSSTSSTHRPHGSYHSSGPAGGRPASGLSRRRTQFHGPPPSFYRSGGWGTHSSKRKAAQDSHAESPAGTASASSEGGMGHGQKPWGHDEVNDVPHFDREGHYRTQENQSRRWQRRKGMEDRQVSAEDIPRGGMLANFFFVGGILSLGILVPTLLFEKFSQSGKREK</sequence>